<dbReference type="NCBIfam" id="NF033510">
    <property type="entry name" value="Ca_tandemer"/>
    <property type="match status" value="3"/>
</dbReference>
<name>A0A935UH63_9PROT</name>
<sequence length="687" mass="68309">MSTVTFTFSDALSLDLTDVTAVGGTLSGLAVSLTDPKVYTALFTATDGFTGIGSVSVADASYTNAAGNIGTGHNDTVAIDTTPPLPTITLDANITADDILNAAEIAGNVTVTGTVGGDAKAGDTVTLTVNGQNFTGTVVDTAGVLTFAIAVPGADLLADADKTITASITTTDAAGNRATADDSEGYTVDTAAPSVVVDIVDTSLNSGDKVSTVTFTFSDALSGFDLTDITAVGGTLSGLAVSLTDPKVYTALFTANDGFTGIGSVSVADASYTNAAGNIGTGHNDTVVIDTAPPLPTITLDANITADDILNAAEIAGNVTVTGKVGGDAKAGDTVTLTVNGQTFTGTVVDTAGVLTFAIAVPGADLLADADKTITASITTTDAAGNSATADDSEGYTVDTAPPLPTITLDANITADDILNAAEIAGNVTVTGTVGGDAKVGDTVTLTVNGQNFTGLVVNNAGVLGFAIAVPGADLSADGDKTIAASITTTDAAGNSGSASDSEGYTVDTAAPSVVVDIVDTSLNSGDKVSTVTFTFSDAPSGFDLTDVTAVGGTLSGLAVSLTDPRVYTATFTANDGFTGIGSVSVADASYTNAAGNSGTGHNDTVVIDTAPPLPTITLDADITADDILNAAEIAGNVTVTGTVGGDAKAGDTVTSDAQRPQLHRHRRRHRRRARLCHRRPRRRPLG</sequence>
<dbReference type="PANTHER" id="PTHR34677">
    <property type="match status" value="1"/>
</dbReference>
<dbReference type="Pfam" id="PF19078">
    <property type="entry name" value="Big_12"/>
    <property type="match status" value="3"/>
</dbReference>
<reference evidence="3 4" key="1">
    <citation type="submission" date="2020-10" db="EMBL/GenBank/DDBJ databases">
        <title>Connecting structure to function with the recovery of over 1000 high-quality activated sludge metagenome-assembled genomes encoding full-length rRNA genes using long-read sequencing.</title>
        <authorList>
            <person name="Singleton C.M."/>
            <person name="Petriglieri F."/>
            <person name="Kristensen J.M."/>
            <person name="Kirkegaard R.H."/>
            <person name="Michaelsen T.Y."/>
            <person name="Andersen M.H."/>
            <person name="Karst S.M."/>
            <person name="Dueholm M.S."/>
            <person name="Nielsen P.H."/>
            <person name="Albertsen M."/>
        </authorList>
    </citation>
    <scope>NUCLEOTIDE SEQUENCE [LARGE SCALE GENOMIC DNA]</scope>
    <source>
        <strain evidence="3">EsbW_18-Q3-R4-48_BATAC.285</strain>
    </source>
</reference>
<comment type="caution">
    <text evidence="3">The sequence shown here is derived from an EMBL/GenBank/DDBJ whole genome shotgun (WGS) entry which is preliminary data.</text>
</comment>
<accession>A0A935UH63</accession>
<dbReference type="PANTHER" id="PTHR34677:SF3">
    <property type="entry name" value="BACTERIAL IG-LIKE DOMAIN-CONTAINING PROTEIN"/>
    <property type="match status" value="1"/>
</dbReference>
<evidence type="ECO:0000259" key="2">
    <source>
        <dbReference type="Pfam" id="PF19078"/>
    </source>
</evidence>
<proteinExistence type="predicted"/>
<evidence type="ECO:0000313" key="4">
    <source>
        <dbReference type="Proteomes" id="UP000697998"/>
    </source>
</evidence>
<organism evidence="3 4">
    <name type="scientific">Candidatus Accumulibacter proximus</name>
    <dbReference type="NCBI Taxonomy" id="2954385"/>
    <lineage>
        <taxon>Bacteria</taxon>
        <taxon>Pseudomonadati</taxon>
        <taxon>Pseudomonadota</taxon>
        <taxon>Betaproteobacteria</taxon>
        <taxon>Candidatus Accumulibacter</taxon>
    </lineage>
</organism>
<dbReference type="InterPro" id="IPR044048">
    <property type="entry name" value="Big_12"/>
</dbReference>
<feature type="region of interest" description="Disordered" evidence="1">
    <location>
        <begin position="643"/>
        <end position="687"/>
    </location>
</feature>
<evidence type="ECO:0000313" key="3">
    <source>
        <dbReference type="EMBL" id="MBK7675185.1"/>
    </source>
</evidence>
<feature type="domain" description="Bacterial Ig-like" evidence="2">
    <location>
        <begin position="189"/>
        <end position="287"/>
    </location>
</feature>
<feature type="compositionally biased region" description="Basic residues" evidence="1">
    <location>
        <begin position="662"/>
        <end position="687"/>
    </location>
</feature>
<protein>
    <submittedName>
        <fullName evidence="3">Ig-like domain-containing protein</fullName>
    </submittedName>
</protein>
<feature type="domain" description="Bacterial Ig-like" evidence="2">
    <location>
        <begin position="508"/>
        <end position="606"/>
    </location>
</feature>
<dbReference type="NCBIfam" id="NF012196">
    <property type="entry name" value="Ig_like_ice"/>
    <property type="match status" value="4"/>
</dbReference>
<dbReference type="EMBL" id="JADJMH010000009">
    <property type="protein sequence ID" value="MBK7675185.1"/>
    <property type="molecule type" value="Genomic_DNA"/>
</dbReference>
<dbReference type="Proteomes" id="UP000697998">
    <property type="component" value="Unassembled WGS sequence"/>
</dbReference>
<dbReference type="Gene3D" id="2.60.40.10">
    <property type="entry name" value="Immunoglobulins"/>
    <property type="match status" value="4"/>
</dbReference>
<dbReference type="AlphaFoldDB" id="A0A935UH63"/>
<feature type="domain" description="Bacterial Ig-like" evidence="2">
    <location>
        <begin position="2"/>
        <end position="79"/>
    </location>
</feature>
<dbReference type="InterPro" id="IPR049826">
    <property type="entry name" value="Ig-like_ice"/>
</dbReference>
<gene>
    <name evidence="3" type="ORF">IPJ27_10780</name>
</gene>
<evidence type="ECO:0000256" key="1">
    <source>
        <dbReference type="SAM" id="MobiDB-lite"/>
    </source>
</evidence>
<dbReference type="InterPro" id="IPR013783">
    <property type="entry name" value="Ig-like_fold"/>
</dbReference>